<evidence type="ECO:0000256" key="7">
    <source>
        <dbReference type="HAMAP-Rule" id="MF_00201"/>
    </source>
</evidence>
<evidence type="ECO:0000256" key="3">
    <source>
        <dbReference type="ARBA" id="ARBA00022763"/>
    </source>
</evidence>
<feature type="domain" description="DNA replication/recombination mediator RecO N-terminal" evidence="8">
    <location>
        <begin position="13"/>
        <end position="80"/>
    </location>
</feature>
<keyword evidence="4 7" id="KW-0233">DNA recombination</keyword>
<dbReference type="InterPro" id="IPR022572">
    <property type="entry name" value="DNA_rep/recomb_RecO_N"/>
</dbReference>
<evidence type="ECO:0000256" key="2">
    <source>
        <dbReference type="ARBA" id="ARBA00021310"/>
    </source>
</evidence>
<dbReference type="PANTHER" id="PTHR33991:SF1">
    <property type="entry name" value="DNA REPAIR PROTEIN RECO"/>
    <property type="match status" value="1"/>
</dbReference>
<evidence type="ECO:0000256" key="4">
    <source>
        <dbReference type="ARBA" id="ARBA00023172"/>
    </source>
</evidence>
<proteinExistence type="inferred from homology"/>
<evidence type="ECO:0000313" key="9">
    <source>
        <dbReference type="EMBL" id="SPS05356.1"/>
    </source>
</evidence>
<comment type="function">
    <text evidence="7">Involved in DNA repair and RecF pathway recombination.</text>
</comment>
<dbReference type="InterPro" id="IPR012340">
    <property type="entry name" value="NA-bd_OB-fold"/>
</dbReference>
<gene>
    <name evidence="7 9" type="primary">recO</name>
    <name evidence="9" type="ORF">NITFAB_0946</name>
</gene>
<dbReference type="InterPro" id="IPR037278">
    <property type="entry name" value="ARFGAP/RecO"/>
</dbReference>
<dbReference type="InterPro" id="IPR042242">
    <property type="entry name" value="RecO_C"/>
</dbReference>
<evidence type="ECO:0000256" key="6">
    <source>
        <dbReference type="ARBA" id="ARBA00033409"/>
    </source>
</evidence>
<evidence type="ECO:0000259" key="8">
    <source>
        <dbReference type="Pfam" id="PF11967"/>
    </source>
</evidence>
<dbReference type="Pfam" id="PF11967">
    <property type="entry name" value="RecO_N"/>
    <property type="match status" value="1"/>
</dbReference>
<comment type="similarity">
    <text evidence="1 7">Belongs to the RecO family.</text>
</comment>
<dbReference type="NCBIfam" id="TIGR00613">
    <property type="entry name" value="reco"/>
    <property type="match status" value="1"/>
</dbReference>
<evidence type="ECO:0000256" key="5">
    <source>
        <dbReference type="ARBA" id="ARBA00023204"/>
    </source>
</evidence>
<sequence length="247" mass="28450">MQLHKHRQEDELAFVLHSYPYRETSLILEVFSRQHGRVALIARGARRARSPLRGLLMSFQPLVLSWFGKHELRTLHRAEWQGGQPQLQGKALLCGLYVNELLLNLMVRDDPHEQLFDHYRHTLHRLVHEDDHAATLRSFEKKLLQELGYALQLVQEADSGEPINPAAGYRYVIELGAVPVASHNLARLDEPESLFMLGKSLQDMAADNYCDAVSAQQSKQLMRMLLNYYLAGKVLHTRELIKDLQRI</sequence>
<evidence type="ECO:0000256" key="1">
    <source>
        <dbReference type="ARBA" id="ARBA00007452"/>
    </source>
</evidence>
<dbReference type="GO" id="GO:0043590">
    <property type="term" value="C:bacterial nucleoid"/>
    <property type="evidence" value="ECO:0007669"/>
    <property type="project" value="TreeGrafter"/>
</dbReference>
<dbReference type="Gene3D" id="1.20.1440.120">
    <property type="entry name" value="Recombination protein O, C-terminal domain"/>
    <property type="match status" value="1"/>
</dbReference>
<dbReference type="PANTHER" id="PTHR33991">
    <property type="entry name" value="DNA REPAIR PROTEIN RECO"/>
    <property type="match status" value="1"/>
</dbReference>
<reference evidence="9" key="1">
    <citation type="submission" date="2018-05" db="EMBL/GenBank/DDBJ databases">
        <authorList>
            <person name="Lanie J.A."/>
            <person name="Ng W.-L."/>
            <person name="Kazmierczak K.M."/>
            <person name="Andrzejewski T.M."/>
            <person name="Davidsen T.M."/>
            <person name="Wayne K.J."/>
            <person name="Tettelin H."/>
            <person name="Glass J.I."/>
            <person name="Rusch D."/>
            <person name="Podicherti R."/>
            <person name="Tsui H.-C.T."/>
            <person name="Winkler M.E."/>
        </authorList>
    </citation>
    <scope>NUCLEOTIDE SEQUENCE</scope>
    <source>
        <strain evidence="9">KNB</strain>
    </source>
</reference>
<keyword evidence="5 7" id="KW-0234">DNA repair</keyword>
<dbReference type="HAMAP" id="MF_00201">
    <property type="entry name" value="RecO"/>
    <property type="match status" value="1"/>
</dbReference>
<organism evidence="9">
    <name type="scientific">Candidatus Nitrotoga fabula</name>
    <dbReference type="NCBI Taxonomy" id="2182327"/>
    <lineage>
        <taxon>Bacteria</taxon>
        <taxon>Pseudomonadati</taxon>
        <taxon>Pseudomonadota</taxon>
        <taxon>Betaproteobacteria</taxon>
        <taxon>Nitrosomonadales</taxon>
        <taxon>Gallionellaceae</taxon>
        <taxon>Candidatus Nitrotoga</taxon>
    </lineage>
</organism>
<keyword evidence="3 7" id="KW-0227">DNA damage</keyword>
<dbReference type="SUPFAM" id="SSF57863">
    <property type="entry name" value="ArfGap/RecO-like zinc finger"/>
    <property type="match status" value="1"/>
</dbReference>
<protein>
    <recommendedName>
        <fullName evidence="2 7">DNA repair protein RecO</fullName>
    </recommendedName>
    <alternativeName>
        <fullName evidence="6 7">Recombination protein O</fullName>
    </alternativeName>
</protein>
<dbReference type="AlphaFoldDB" id="A0A2X0SHQ4"/>
<dbReference type="SUPFAM" id="SSF50249">
    <property type="entry name" value="Nucleic acid-binding proteins"/>
    <property type="match status" value="1"/>
</dbReference>
<dbReference type="Gene3D" id="2.40.50.140">
    <property type="entry name" value="Nucleic acid-binding proteins"/>
    <property type="match status" value="1"/>
</dbReference>
<dbReference type="GO" id="GO:0006310">
    <property type="term" value="P:DNA recombination"/>
    <property type="evidence" value="ECO:0007669"/>
    <property type="project" value="UniProtKB-UniRule"/>
</dbReference>
<dbReference type="EMBL" id="LS423452">
    <property type="protein sequence ID" value="SPS05356.1"/>
    <property type="molecule type" value="Genomic_DNA"/>
</dbReference>
<accession>A0A2X0SHQ4</accession>
<dbReference type="Pfam" id="PF02565">
    <property type="entry name" value="RecO_C"/>
    <property type="match status" value="1"/>
</dbReference>
<dbReference type="GO" id="GO:0006302">
    <property type="term" value="P:double-strand break repair"/>
    <property type="evidence" value="ECO:0007669"/>
    <property type="project" value="TreeGrafter"/>
</dbReference>
<name>A0A2X0SHQ4_9PROT</name>
<dbReference type="InterPro" id="IPR003717">
    <property type="entry name" value="RecO"/>
</dbReference>